<protein>
    <submittedName>
        <fullName evidence="5">FadR family transcriptional regulator</fullName>
    </submittedName>
</protein>
<proteinExistence type="predicted"/>
<sequence length="227" mass="26714">MQHDKLYVQAFREIRAYITRNNLQPGDLLPSEQAMCEMLGVSRNVLREAIKSMELMGMAQSRPGRGTELKAFSLDFVFQNVMFFTVGEDSKAIREMLMIRKKLELAYMREAYHSLKPEDIAHIREILERIKHEWQQHIFFHADDKDFHMALFSRLNNPTLLSLMDAIWSVDENFQKEEKFKYLDDTVIKHEKIVHALEAHNEEAFVAAMLTHFSSGKYTSQDSFEEY</sequence>
<dbReference type="GO" id="GO:0003700">
    <property type="term" value="F:DNA-binding transcription factor activity"/>
    <property type="evidence" value="ECO:0007669"/>
    <property type="project" value="InterPro"/>
</dbReference>
<dbReference type="CDD" id="cd07377">
    <property type="entry name" value="WHTH_GntR"/>
    <property type="match status" value="1"/>
</dbReference>
<gene>
    <name evidence="5" type="ORF">IAA84_07730</name>
</gene>
<dbReference type="PRINTS" id="PR00035">
    <property type="entry name" value="HTHGNTR"/>
</dbReference>
<keyword evidence="1" id="KW-0805">Transcription regulation</keyword>
<evidence type="ECO:0000256" key="3">
    <source>
        <dbReference type="ARBA" id="ARBA00023163"/>
    </source>
</evidence>
<reference evidence="5" key="2">
    <citation type="journal article" date="2021" name="PeerJ">
        <title>Extensive microbial diversity within the chicken gut microbiome revealed by metagenomics and culture.</title>
        <authorList>
            <person name="Gilroy R."/>
            <person name="Ravi A."/>
            <person name="Getino M."/>
            <person name="Pursley I."/>
            <person name="Horton D.L."/>
            <person name="Alikhan N.F."/>
            <person name="Baker D."/>
            <person name="Gharbi K."/>
            <person name="Hall N."/>
            <person name="Watson M."/>
            <person name="Adriaenssens E.M."/>
            <person name="Foster-Nyarko E."/>
            <person name="Jarju S."/>
            <person name="Secka A."/>
            <person name="Antonio M."/>
            <person name="Oren A."/>
            <person name="Chaudhuri R.R."/>
            <person name="La Ragione R."/>
            <person name="Hildebrand F."/>
            <person name="Pallen M.J."/>
        </authorList>
    </citation>
    <scope>NUCLEOTIDE SEQUENCE</scope>
    <source>
        <strain evidence="5">13766</strain>
    </source>
</reference>
<dbReference type="SUPFAM" id="SSF48008">
    <property type="entry name" value="GntR ligand-binding domain-like"/>
    <property type="match status" value="1"/>
</dbReference>
<dbReference type="InterPro" id="IPR036388">
    <property type="entry name" value="WH-like_DNA-bd_sf"/>
</dbReference>
<dbReference type="PANTHER" id="PTHR43537">
    <property type="entry name" value="TRANSCRIPTIONAL REGULATOR, GNTR FAMILY"/>
    <property type="match status" value="1"/>
</dbReference>
<evidence type="ECO:0000313" key="6">
    <source>
        <dbReference type="Proteomes" id="UP000824140"/>
    </source>
</evidence>
<dbReference type="SUPFAM" id="SSF46785">
    <property type="entry name" value="Winged helix' DNA-binding domain"/>
    <property type="match status" value="1"/>
</dbReference>
<accession>A0A9D1G1S4</accession>
<name>A0A9D1G1S4_9FIRM</name>
<evidence type="ECO:0000256" key="2">
    <source>
        <dbReference type="ARBA" id="ARBA00023125"/>
    </source>
</evidence>
<comment type="caution">
    <text evidence="5">The sequence shown here is derived from an EMBL/GenBank/DDBJ whole genome shotgun (WGS) entry which is preliminary data.</text>
</comment>
<dbReference type="AlphaFoldDB" id="A0A9D1G1S4"/>
<dbReference type="Pfam" id="PF07729">
    <property type="entry name" value="FCD"/>
    <property type="match status" value="1"/>
</dbReference>
<feature type="domain" description="HTH gntR-type" evidence="4">
    <location>
        <begin position="4"/>
        <end position="72"/>
    </location>
</feature>
<dbReference type="Gene3D" id="1.10.10.10">
    <property type="entry name" value="Winged helix-like DNA-binding domain superfamily/Winged helix DNA-binding domain"/>
    <property type="match status" value="1"/>
</dbReference>
<dbReference type="SMART" id="SM00345">
    <property type="entry name" value="HTH_GNTR"/>
    <property type="match status" value="1"/>
</dbReference>
<evidence type="ECO:0000259" key="4">
    <source>
        <dbReference type="PROSITE" id="PS50949"/>
    </source>
</evidence>
<dbReference type="InterPro" id="IPR000524">
    <property type="entry name" value="Tscrpt_reg_HTH_GntR"/>
</dbReference>
<dbReference type="Gene3D" id="1.20.120.530">
    <property type="entry name" value="GntR ligand-binding domain-like"/>
    <property type="match status" value="1"/>
</dbReference>
<dbReference type="SMART" id="SM00895">
    <property type="entry name" value="FCD"/>
    <property type="match status" value="1"/>
</dbReference>
<dbReference type="PROSITE" id="PS50949">
    <property type="entry name" value="HTH_GNTR"/>
    <property type="match status" value="1"/>
</dbReference>
<dbReference type="EMBL" id="DVJN01000155">
    <property type="protein sequence ID" value="HIS92885.1"/>
    <property type="molecule type" value="Genomic_DNA"/>
</dbReference>
<dbReference type="InterPro" id="IPR011711">
    <property type="entry name" value="GntR_C"/>
</dbReference>
<organism evidence="5 6">
    <name type="scientific">Candidatus Alectryocaccomicrobium excrementavium</name>
    <dbReference type="NCBI Taxonomy" id="2840668"/>
    <lineage>
        <taxon>Bacteria</taxon>
        <taxon>Bacillati</taxon>
        <taxon>Bacillota</taxon>
        <taxon>Clostridia</taxon>
        <taxon>Candidatus Alectryocaccomicrobium</taxon>
    </lineage>
</organism>
<evidence type="ECO:0000313" key="5">
    <source>
        <dbReference type="EMBL" id="HIS92885.1"/>
    </source>
</evidence>
<reference evidence="5" key="1">
    <citation type="submission" date="2020-10" db="EMBL/GenBank/DDBJ databases">
        <authorList>
            <person name="Gilroy R."/>
        </authorList>
    </citation>
    <scope>NUCLEOTIDE SEQUENCE</scope>
    <source>
        <strain evidence="5">13766</strain>
    </source>
</reference>
<keyword evidence="2" id="KW-0238">DNA-binding</keyword>
<keyword evidence="3" id="KW-0804">Transcription</keyword>
<dbReference type="InterPro" id="IPR036390">
    <property type="entry name" value="WH_DNA-bd_sf"/>
</dbReference>
<evidence type="ECO:0000256" key="1">
    <source>
        <dbReference type="ARBA" id="ARBA00023015"/>
    </source>
</evidence>
<dbReference type="GO" id="GO:0003677">
    <property type="term" value="F:DNA binding"/>
    <property type="evidence" value="ECO:0007669"/>
    <property type="project" value="UniProtKB-KW"/>
</dbReference>
<dbReference type="Pfam" id="PF00392">
    <property type="entry name" value="GntR"/>
    <property type="match status" value="1"/>
</dbReference>
<dbReference type="Proteomes" id="UP000824140">
    <property type="component" value="Unassembled WGS sequence"/>
</dbReference>
<dbReference type="InterPro" id="IPR008920">
    <property type="entry name" value="TF_FadR/GntR_C"/>
</dbReference>
<dbReference type="PANTHER" id="PTHR43537:SF5">
    <property type="entry name" value="UXU OPERON TRANSCRIPTIONAL REGULATOR"/>
    <property type="match status" value="1"/>
</dbReference>